<dbReference type="InterPro" id="IPR056742">
    <property type="entry name" value="BLTP1_C"/>
</dbReference>
<dbReference type="PANTHER" id="PTHR31640:SF1">
    <property type="entry name" value="BRIDGE-LIKE LIPID TRANSFER PROTEIN FAMILY MEMBER 1"/>
    <property type="match status" value="1"/>
</dbReference>
<proteinExistence type="predicted"/>
<evidence type="ECO:0000313" key="3">
    <source>
        <dbReference type="Proteomes" id="UP001153148"/>
    </source>
</evidence>
<name>A0ABN7NBW0_TIMPD</name>
<dbReference type="Proteomes" id="UP001153148">
    <property type="component" value="Unassembled WGS sequence"/>
</dbReference>
<sequence>MPTSADKGCHVVSTTITPAINLSFLDWSRYRDSPLLQGLRSQIFPDALTPQPALRLPSYHICYAIFNKQTKTQQAIIDIGSASFKYDMRRLTEILAFPKAWYRRSIVRRLFLGDLTTTATYSEEEESSPSSLEGDILSTHLSLGRNIDNKAKLICYKEEDLNKQCQQLFKVFTAQGYPKHLGNSQINRALSNQEPIKKQPSNDILLTTHYYEGLDKLRFTLNTGYNILTSSLFSQNLLNNDPRITTQMPPNLRNILVHPKLPDPATHNNKQHWAKAFYPCNKPRCMCDMLMAKVYLAQLQLQKEALSYLQESGCGLAWKMIFLVMPGSELSEVVVILGYCPSHESQPCGRIENDCHP</sequence>
<dbReference type="InterPro" id="IPR033616">
    <property type="entry name" value="BLTP1"/>
</dbReference>
<keyword evidence="3" id="KW-1185">Reference proteome</keyword>
<gene>
    <name evidence="2" type="ORF">TPAB3V08_LOCUS399</name>
</gene>
<evidence type="ECO:0000313" key="2">
    <source>
        <dbReference type="EMBL" id="CAG2053341.1"/>
    </source>
</evidence>
<dbReference type="PANTHER" id="PTHR31640">
    <property type="entry name" value="TRANSMEMBRANE PROTEIN KIAA1109"/>
    <property type="match status" value="1"/>
</dbReference>
<dbReference type="Pfam" id="PF25040">
    <property type="entry name" value="BLTP1_C"/>
    <property type="match status" value="1"/>
</dbReference>
<evidence type="ECO:0000259" key="1">
    <source>
        <dbReference type="Pfam" id="PF25040"/>
    </source>
</evidence>
<feature type="domain" description="Bridge-like lipid transfer protein family member 1 C-terminal" evidence="1">
    <location>
        <begin position="74"/>
        <end position="144"/>
    </location>
</feature>
<protein>
    <recommendedName>
        <fullName evidence="1">Bridge-like lipid transfer protein family member 1 C-terminal domain-containing protein</fullName>
    </recommendedName>
</protein>
<dbReference type="EMBL" id="CAJPIN010000320">
    <property type="protein sequence ID" value="CAG2053341.1"/>
    <property type="molecule type" value="Genomic_DNA"/>
</dbReference>
<organism evidence="2 3">
    <name type="scientific">Timema podura</name>
    <name type="common">Walking stick</name>
    <dbReference type="NCBI Taxonomy" id="61482"/>
    <lineage>
        <taxon>Eukaryota</taxon>
        <taxon>Metazoa</taxon>
        <taxon>Ecdysozoa</taxon>
        <taxon>Arthropoda</taxon>
        <taxon>Hexapoda</taxon>
        <taxon>Insecta</taxon>
        <taxon>Pterygota</taxon>
        <taxon>Neoptera</taxon>
        <taxon>Polyneoptera</taxon>
        <taxon>Phasmatodea</taxon>
        <taxon>Timematodea</taxon>
        <taxon>Timematoidea</taxon>
        <taxon>Timematidae</taxon>
        <taxon>Timema</taxon>
    </lineage>
</organism>
<accession>A0ABN7NBW0</accession>
<comment type="caution">
    <text evidence="2">The sequence shown here is derived from an EMBL/GenBank/DDBJ whole genome shotgun (WGS) entry which is preliminary data.</text>
</comment>
<reference evidence="2" key="1">
    <citation type="submission" date="2021-03" db="EMBL/GenBank/DDBJ databases">
        <authorList>
            <person name="Tran Van P."/>
        </authorList>
    </citation>
    <scope>NUCLEOTIDE SEQUENCE</scope>
</reference>